<name>A0AAD9J9H1_9ANNE</name>
<comment type="caution">
    <text evidence="2">The sequence shown here is derived from an EMBL/GenBank/DDBJ whole genome shotgun (WGS) entry which is preliminary data.</text>
</comment>
<evidence type="ECO:0008006" key="4">
    <source>
        <dbReference type="Google" id="ProtNLM"/>
    </source>
</evidence>
<gene>
    <name evidence="2" type="ORF">LSH36_499g02064</name>
</gene>
<dbReference type="SUPFAM" id="SSF103473">
    <property type="entry name" value="MFS general substrate transporter"/>
    <property type="match status" value="1"/>
</dbReference>
<dbReference type="EMBL" id="JAODUP010000499">
    <property type="protein sequence ID" value="KAK2148416.1"/>
    <property type="molecule type" value="Genomic_DNA"/>
</dbReference>
<evidence type="ECO:0000313" key="3">
    <source>
        <dbReference type="Proteomes" id="UP001208570"/>
    </source>
</evidence>
<evidence type="ECO:0000256" key="1">
    <source>
        <dbReference type="SAM" id="MobiDB-lite"/>
    </source>
</evidence>
<feature type="region of interest" description="Disordered" evidence="1">
    <location>
        <begin position="1"/>
        <end position="43"/>
    </location>
</feature>
<organism evidence="2 3">
    <name type="scientific">Paralvinella palmiformis</name>
    <dbReference type="NCBI Taxonomy" id="53620"/>
    <lineage>
        <taxon>Eukaryota</taxon>
        <taxon>Metazoa</taxon>
        <taxon>Spiralia</taxon>
        <taxon>Lophotrochozoa</taxon>
        <taxon>Annelida</taxon>
        <taxon>Polychaeta</taxon>
        <taxon>Sedentaria</taxon>
        <taxon>Canalipalpata</taxon>
        <taxon>Terebellida</taxon>
        <taxon>Terebelliformia</taxon>
        <taxon>Alvinellidae</taxon>
        <taxon>Paralvinella</taxon>
    </lineage>
</organism>
<dbReference type="InterPro" id="IPR050327">
    <property type="entry name" value="Proton-linked_MCT"/>
</dbReference>
<reference evidence="2" key="1">
    <citation type="journal article" date="2023" name="Mol. Biol. Evol.">
        <title>Third-Generation Sequencing Reveals the Adaptive Role of the Epigenome in Three Deep-Sea Polychaetes.</title>
        <authorList>
            <person name="Perez M."/>
            <person name="Aroh O."/>
            <person name="Sun Y."/>
            <person name="Lan Y."/>
            <person name="Juniper S.K."/>
            <person name="Young C.R."/>
            <person name="Angers B."/>
            <person name="Qian P.Y."/>
        </authorList>
    </citation>
    <scope>NUCLEOTIDE SEQUENCE</scope>
    <source>
        <strain evidence="2">P08H-3</strain>
    </source>
</reference>
<dbReference type="InterPro" id="IPR036259">
    <property type="entry name" value="MFS_trans_sf"/>
</dbReference>
<keyword evidence="3" id="KW-1185">Reference proteome</keyword>
<sequence>MPTDNQRREVNSLLSDDRRPTDVSVGRPKARAKSETSLEHGLPTPPDGGWGWMVVLSSFMIHVIADGVSYSFGVFLEDLTLYFDTGHGPIVSALTNVFGCRVTTMMGAIVASLGFIMSIFAPNIFFMYFSFGIVAGKLMFVCL</sequence>
<dbReference type="PANTHER" id="PTHR11360:SF284">
    <property type="entry name" value="EG:103B4.3 PROTEIN-RELATED"/>
    <property type="match status" value="1"/>
</dbReference>
<accession>A0AAD9J9H1</accession>
<proteinExistence type="predicted"/>
<dbReference type="AlphaFoldDB" id="A0AAD9J9H1"/>
<evidence type="ECO:0000313" key="2">
    <source>
        <dbReference type="EMBL" id="KAK2148416.1"/>
    </source>
</evidence>
<protein>
    <recommendedName>
        <fullName evidence="4">Monocarboxylate transporter</fullName>
    </recommendedName>
</protein>
<feature type="compositionally biased region" description="Basic and acidic residues" evidence="1">
    <location>
        <begin position="1"/>
        <end position="21"/>
    </location>
</feature>
<dbReference type="Proteomes" id="UP001208570">
    <property type="component" value="Unassembled WGS sequence"/>
</dbReference>
<dbReference type="GO" id="GO:0008028">
    <property type="term" value="F:monocarboxylic acid transmembrane transporter activity"/>
    <property type="evidence" value="ECO:0007669"/>
    <property type="project" value="TreeGrafter"/>
</dbReference>
<dbReference type="PANTHER" id="PTHR11360">
    <property type="entry name" value="MONOCARBOXYLATE TRANSPORTER"/>
    <property type="match status" value="1"/>
</dbReference>